<dbReference type="InterPro" id="IPR017850">
    <property type="entry name" value="Alkaline_phosphatase_core_sf"/>
</dbReference>
<reference evidence="7 8" key="1">
    <citation type="submission" date="2018-03" db="EMBL/GenBank/DDBJ databases">
        <title>Genomic Encyclopedia of Archaeal and Bacterial Type Strains, Phase II (KMG-II): from individual species to whole genera.</title>
        <authorList>
            <person name="Goeker M."/>
        </authorList>
    </citation>
    <scope>NUCLEOTIDE SEQUENCE [LARGE SCALE GENOMIC DNA]</scope>
    <source>
        <strain evidence="7 8">DSM 45211</strain>
    </source>
</reference>
<dbReference type="PROSITE" id="PS00523">
    <property type="entry name" value="SULFATASE_1"/>
    <property type="match status" value="1"/>
</dbReference>
<dbReference type="AlphaFoldDB" id="A0A2P8DX97"/>
<accession>A0A2P8DX97</accession>
<evidence type="ECO:0000259" key="6">
    <source>
        <dbReference type="SMART" id="SM00776"/>
    </source>
</evidence>
<dbReference type="SMART" id="SM00776">
    <property type="entry name" value="NPCBM"/>
    <property type="match status" value="1"/>
</dbReference>
<dbReference type="InterPro" id="IPR013783">
    <property type="entry name" value="Ig-like_fold"/>
</dbReference>
<dbReference type="Pfam" id="PF10633">
    <property type="entry name" value="NPCBM_assoc"/>
    <property type="match status" value="1"/>
</dbReference>
<dbReference type="InterPro" id="IPR024607">
    <property type="entry name" value="Sulfatase_CS"/>
</dbReference>
<dbReference type="Gene3D" id="2.60.40.10">
    <property type="entry name" value="Immunoglobulins"/>
    <property type="match status" value="1"/>
</dbReference>
<evidence type="ECO:0000256" key="2">
    <source>
        <dbReference type="ARBA" id="ARBA00022723"/>
    </source>
</evidence>
<dbReference type="InterPro" id="IPR013222">
    <property type="entry name" value="Glyco_hyd_98_carb-bd"/>
</dbReference>
<comment type="similarity">
    <text evidence="1">Belongs to the sulfatase family.</text>
</comment>
<dbReference type="PROSITE" id="PS51318">
    <property type="entry name" value="TAT"/>
    <property type="match status" value="1"/>
</dbReference>
<keyword evidence="8" id="KW-1185">Reference proteome</keyword>
<dbReference type="OrthoDB" id="9777306at2"/>
<dbReference type="SUPFAM" id="SSF53649">
    <property type="entry name" value="Alkaline phosphatase-like"/>
    <property type="match status" value="1"/>
</dbReference>
<dbReference type="Proteomes" id="UP000243528">
    <property type="component" value="Unassembled WGS sequence"/>
</dbReference>
<dbReference type="PANTHER" id="PTHR42693:SF53">
    <property type="entry name" value="ENDO-4-O-SULFATASE"/>
    <property type="match status" value="1"/>
</dbReference>
<dbReference type="InterPro" id="IPR000917">
    <property type="entry name" value="Sulfatase_N"/>
</dbReference>
<dbReference type="Pfam" id="PF08305">
    <property type="entry name" value="NPCBM"/>
    <property type="match status" value="1"/>
</dbReference>
<feature type="compositionally biased region" description="Polar residues" evidence="5">
    <location>
        <begin position="578"/>
        <end position="588"/>
    </location>
</feature>
<evidence type="ECO:0000256" key="1">
    <source>
        <dbReference type="ARBA" id="ARBA00008779"/>
    </source>
</evidence>
<dbReference type="InterPro" id="IPR008979">
    <property type="entry name" value="Galactose-bd-like_sf"/>
</dbReference>
<keyword evidence="2" id="KW-0479">Metal-binding</keyword>
<dbReference type="SUPFAM" id="SSF49785">
    <property type="entry name" value="Galactose-binding domain-like"/>
    <property type="match status" value="1"/>
</dbReference>
<keyword evidence="4" id="KW-0106">Calcium</keyword>
<evidence type="ECO:0000256" key="5">
    <source>
        <dbReference type="SAM" id="MobiDB-lite"/>
    </source>
</evidence>
<comment type="caution">
    <text evidence="7">The sequence shown here is derived from an EMBL/GenBank/DDBJ whole genome shotgun (WGS) entry which is preliminary data.</text>
</comment>
<dbReference type="InterPro" id="IPR050738">
    <property type="entry name" value="Sulfatase"/>
</dbReference>
<proteinExistence type="inferred from homology"/>
<feature type="region of interest" description="Disordered" evidence="5">
    <location>
        <begin position="568"/>
        <end position="593"/>
    </location>
</feature>
<dbReference type="Gene3D" id="3.40.720.10">
    <property type="entry name" value="Alkaline Phosphatase, subunit A"/>
    <property type="match status" value="1"/>
</dbReference>
<feature type="domain" description="Glycosyl hydrolase family 98 putative carbohydrate-binding module" evidence="6">
    <location>
        <begin position="624"/>
        <end position="770"/>
    </location>
</feature>
<dbReference type="EMBL" id="PYGE01000012">
    <property type="protein sequence ID" value="PSL01834.1"/>
    <property type="molecule type" value="Genomic_DNA"/>
</dbReference>
<organism evidence="7 8">
    <name type="scientific">Haloactinopolyspora alba</name>
    <dbReference type="NCBI Taxonomy" id="648780"/>
    <lineage>
        <taxon>Bacteria</taxon>
        <taxon>Bacillati</taxon>
        <taxon>Actinomycetota</taxon>
        <taxon>Actinomycetes</taxon>
        <taxon>Jiangellales</taxon>
        <taxon>Jiangellaceae</taxon>
        <taxon>Haloactinopolyspora</taxon>
    </lineage>
</organism>
<dbReference type="PANTHER" id="PTHR42693">
    <property type="entry name" value="ARYLSULFATASE FAMILY MEMBER"/>
    <property type="match status" value="1"/>
</dbReference>
<dbReference type="GO" id="GO:0046872">
    <property type="term" value="F:metal ion binding"/>
    <property type="evidence" value="ECO:0007669"/>
    <property type="project" value="UniProtKB-KW"/>
</dbReference>
<dbReference type="InterPro" id="IPR018905">
    <property type="entry name" value="A-galactase_NEW3"/>
</dbReference>
<gene>
    <name evidence="7" type="ORF">CLV30_11273</name>
</gene>
<dbReference type="GO" id="GO:0004065">
    <property type="term" value="F:arylsulfatase activity"/>
    <property type="evidence" value="ECO:0007669"/>
    <property type="project" value="TreeGrafter"/>
</dbReference>
<dbReference type="Gene3D" id="3.30.1120.10">
    <property type="match status" value="1"/>
</dbReference>
<keyword evidence="3" id="KW-0378">Hydrolase</keyword>
<dbReference type="Gene3D" id="2.60.120.1060">
    <property type="entry name" value="NPCBM/NEW2 domain"/>
    <property type="match status" value="1"/>
</dbReference>
<dbReference type="CDD" id="cd16145">
    <property type="entry name" value="ARS_like"/>
    <property type="match status" value="1"/>
</dbReference>
<evidence type="ECO:0000256" key="4">
    <source>
        <dbReference type="ARBA" id="ARBA00022837"/>
    </source>
</evidence>
<evidence type="ECO:0000256" key="3">
    <source>
        <dbReference type="ARBA" id="ARBA00022801"/>
    </source>
</evidence>
<name>A0A2P8DX97_9ACTN</name>
<evidence type="ECO:0000313" key="7">
    <source>
        <dbReference type="EMBL" id="PSL01834.1"/>
    </source>
</evidence>
<dbReference type="RefSeq" id="WP_106538302.1">
    <property type="nucleotide sequence ID" value="NZ_PYGE01000012.1"/>
</dbReference>
<protein>
    <submittedName>
        <fullName evidence="7">Arylsulfatase A-like enzyme</fullName>
    </submittedName>
</protein>
<dbReference type="GO" id="GO:0005975">
    <property type="term" value="P:carbohydrate metabolic process"/>
    <property type="evidence" value="ECO:0007669"/>
    <property type="project" value="UniProtKB-ARBA"/>
</dbReference>
<dbReference type="Pfam" id="PF00884">
    <property type="entry name" value="Sulfatase"/>
    <property type="match status" value="1"/>
</dbReference>
<sequence>MTAEKQQQRRGLTRRDLLKTSGAGLAGTALASAPYSAMASPRDGAAGRRPNFVFVYTDDLGYGELGCYGQEHIRTPHLDRLASEGVRFTNHYAGSPICGPSRCTLLTGLHVGHSTVPKNPFGEDERSSLRQEDVTFAEVLKATGYRTACYGKWGLGLENPDQPSHPNRRGFDEFFGYISHRHAHDHYPTYLWDNGDRVNLPENENGRKAAFAPDLFTDRALDFIERNRDDPFLLFLPTTLPHSPQDVPSLAPYEDRPWGEGEKAHAAQITRIDSHVGRIMDTLADLGLDEDTIVFFTSDNGPHQAGRPGFDAEFFDSNGGLRGYKRNLYEGGIRVPMIAWAPRILRRTAGSTSDHVWASHDVFPTLADFAGAPVPDDLDGISMRGALDGAPSRRPREHDYLYWFRLDRHVGSAPAREADRGRILTLCEAVRRDDWKAVRFAPGRDRFVPDEQWDVELYDLGTDPGETTNVAADHPEVALSMVALMHEAWEERPFERDVWSPEDLSVAGPEFLVAGATSTVTVTFTNHRQHAVSDVALMLDAPDGWRVASVSDSTFRAVHPGQSVDASWEVSLPAGTEPSPSGYETSSVPGPDAYRVRASASHRSGGRRGGTRLPVIVTVVPAAPERDTYLSDLAWISAANGYGPLERDMGNGRQGADDGATISLDGRTYDKGLGSHAPADVRYYLGGNGTRFVADVGIDDFKRPGRGRVTFYVFGDGEMLYDSGMLDATDPPKAVDVDISGVQVLKLTVEHATDSTADGHASWGTALVRCSDAGREP</sequence>
<dbReference type="InterPro" id="IPR006311">
    <property type="entry name" value="TAT_signal"/>
</dbReference>
<evidence type="ECO:0000313" key="8">
    <source>
        <dbReference type="Proteomes" id="UP000243528"/>
    </source>
</evidence>
<dbReference type="InterPro" id="IPR038637">
    <property type="entry name" value="NPCBM_sf"/>
</dbReference>